<sequence>MHRLRPVAIAIARHLHVYLDKLRTWWERHRRRLAEEMDYAEAFAAVVIAAVDLIGGSYQCRYAIRELVRAYIALQRIFSPPMPDTHH</sequence>
<gene>
    <name evidence="1" type="ORF">ENKNEFLB_03601</name>
</gene>
<proteinExistence type="predicted"/>
<reference evidence="1 2" key="1">
    <citation type="submission" date="2021-05" db="EMBL/GenBank/DDBJ databases">
        <title>Complete genome of Nocardioides aquaticus KCTC 9944T isolated from meromictic and hypersaline Ekho Lake, Antarctica.</title>
        <authorList>
            <person name="Hwang K."/>
            <person name="Kim K.M."/>
            <person name="Choe H."/>
        </authorList>
    </citation>
    <scope>NUCLEOTIDE SEQUENCE [LARGE SCALE GENOMIC DNA]</scope>
    <source>
        <strain evidence="1 2">KCTC 9944</strain>
    </source>
</reference>
<keyword evidence="2" id="KW-1185">Reference proteome</keyword>
<dbReference type="Proteomes" id="UP000679307">
    <property type="component" value="Chromosome"/>
</dbReference>
<dbReference type="EMBL" id="CP075371">
    <property type="protein sequence ID" value="QVT81193.1"/>
    <property type="molecule type" value="Genomic_DNA"/>
</dbReference>
<organism evidence="1 2">
    <name type="scientific">Nocardioides aquaticus</name>
    <dbReference type="NCBI Taxonomy" id="160826"/>
    <lineage>
        <taxon>Bacteria</taxon>
        <taxon>Bacillati</taxon>
        <taxon>Actinomycetota</taxon>
        <taxon>Actinomycetes</taxon>
        <taxon>Propionibacteriales</taxon>
        <taxon>Nocardioidaceae</taxon>
        <taxon>Nocardioides</taxon>
    </lineage>
</organism>
<protein>
    <submittedName>
        <fullName evidence="1">Uncharacterized protein</fullName>
    </submittedName>
</protein>
<accession>A0ABX8EKY1</accession>
<evidence type="ECO:0000313" key="1">
    <source>
        <dbReference type="EMBL" id="QVT81193.1"/>
    </source>
</evidence>
<evidence type="ECO:0000313" key="2">
    <source>
        <dbReference type="Proteomes" id="UP000679307"/>
    </source>
</evidence>
<name>A0ABX8EKY1_9ACTN</name>